<keyword evidence="4" id="KW-0046">Antibiotic resistance</keyword>
<dbReference type="InterPro" id="IPR028345">
    <property type="entry name" value="Antibiotic_NAT-like"/>
</dbReference>
<dbReference type="InterPro" id="IPR003679">
    <property type="entry name" value="Amioglycoside_AcTrfase"/>
</dbReference>
<protein>
    <recommendedName>
        <fullName evidence="4">Aminoglycoside N(3)-acetyltransferase</fullName>
        <ecNumber evidence="4">2.3.1.-</ecNumber>
    </recommendedName>
</protein>
<comment type="catalytic activity">
    <reaction evidence="4">
        <text>a 2-deoxystreptamine antibiotic + acetyl-CoA = an N(3)-acetyl-2-deoxystreptamine antibiotic + CoA + H(+)</text>
        <dbReference type="Rhea" id="RHEA:12665"/>
        <dbReference type="ChEBI" id="CHEBI:15378"/>
        <dbReference type="ChEBI" id="CHEBI:57287"/>
        <dbReference type="ChEBI" id="CHEBI:57288"/>
        <dbReference type="ChEBI" id="CHEBI:57921"/>
        <dbReference type="ChEBI" id="CHEBI:77452"/>
        <dbReference type="EC" id="2.3.1.81"/>
    </reaction>
</comment>
<keyword evidence="2 4" id="KW-0808">Transferase</keyword>
<dbReference type="EMBL" id="JBHTLM010000001">
    <property type="protein sequence ID" value="MFD1175129.1"/>
    <property type="molecule type" value="Genomic_DNA"/>
</dbReference>
<evidence type="ECO:0000256" key="3">
    <source>
        <dbReference type="ARBA" id="ARBA00023315"/>
    </source>
</evidence>
<dbReference type="SUPFAM" id="SSF110710">
    <property type="entry name" value="TTHA0583/YokD-like"/>
    <property type="match status" value="1"/>
</dbReference>
<gene>
    <name evidence="5" type="ORF">ACFQ3W_02235</name>
</gene>
<keyword evidence="3 4" id="KW-0012">Acyltransferase</keyword>
<proteinExistence type="inferred from homology"/>
<evidence type="ECO:0000256" key="4">
    <source>
        <dbReference type="RuleBase" id="RU365031"/>
    </source>
</evidence>
<dbReference type="RefSeq" id="WP_379316157.1">
    <property type="nucleotide sequence ID" value="NZ_JBHTLM010000001.1"/>
</dbReference>
<dbReference type="Pfam" id="PF02522">
    <property type="entry name" value="Antibiotic_NAT"/>
    <property type="match status" value="1"/>
</dbReference>
<keyword evidence="6" id="KW-1185">Reference proteome</keyword>
<evidence type="ECO:0000313" key="5">
    <source>
        <dbReference type="EMBL" id="MFD1175129.1"/>
    </source>
</evidence>
<dbReference type="PANTHER" id="PTHR11104:SF0">
    <property type="entry name" value="SPBETA PROPHAGE-DERIVED AMINOGLYCOSIDE N(3')-ACETYLTRANSFERASE-LIKE PROTEIN YOKD"/>
    <property type="match status" value="1"/>
</dbReference>
<organism evidence="5 6">
    <name type="scientific">Paenibacillus puldeungensis</name>
    <dbReference type="NCBI Taxonomy" id="696536"/>
    <lineage>
        <taxon>Bacteria</taxon>
        <taxon>Bacillati</taxon>
        <taxon>Bacillota</taxon>
        <taxon>Bacilli</taxon>
        <taxon>Bacillales</taxon>
        <taxon>Paenibacillaceae</taxon>
        <taxon>Paenibacillus</taxon>
    </lineage>
</organism>
<name>A0ABW3RRM9_9BACL</name>
<evidence type="ECO:0000256" key="2">
    <source>
        <dbReference type="ARBA" id="ARBA00022679"/>
    </source>
</evidence>
<evidence type="ECO:0000313" key="6">
    <source>
        <dbReference type="Proteomes" id="UP001597262"/>
    </source>
</evidence>
<dbReference type="EC" id="2.3.1.-" evidence="4"/>
<comment type="similarity">
    <text evidence="1 4">Belongs to the antibiotic N-acetyltransferase family.</text>
</comment>
<evidence type="ECO:0000256" key="1">
    <source>
        <dbReference type="ARBA" id="ARBA00006383"/>
    </source>
</evidence>
<sequence>MEEIKGHLYTVDTLRSDLVALGVQPGKTIMVHSSFKSLGQWVCGGPAAVVLALEGAVGETGTIVMPTQSGDLSDPSGWSNPPVPVEWWETIREQMPAYDPELTLPRMMGIIPETFRKQHGTIRSGHPLVSFAARGLHAEEIITGHSLDDGLGEYSPLGRIYSLGGDVLLLGVGHGNNTSLHLAEYRASYPAKKRVLNKAPMLVNGSKRWVDISDIEYDTEDFERLGADFERDMRLVRRGKVGGADAMLMPQRELVDYAVKWMEHNRK</sequence>
<reference evidence="6" key="1">
    <citation type="journal article" date="2019" name="Int. J. Syst. Evol. Microbiol.">
        <title>The Global Catalogue of Microorganisms (GCM) 10K type strain sequencing project: providing services to taxonomists for standard genome sequencing and annotation.</title>
        <authorList>
            <consortium name="The Broad Institute Genomics Platform"/>
            <consortium name="The Broad Institute Genome Sequencing Center for Infectious Disease"/>
            <person name="Wu L."/>
            <person name="Ma J."/>
        </authorList>
    </citation>
    <scope>NUCLEOTIDE SEQUENCE [LARGE SCALE GENOMIC DNA]</scope>
    <source>
        <strain evidence="6">CCUG 59189</strain>
    </source>
</reference>
<dbReference type="Proteomes" id="UP001597262">
    <property type="component" value="Unassembled WGS sequence"/>
</dbReference>
<dbReference type="PANTHER" id="PTHR11104">
    <property type="entry name" value="AMINOGLYCOSIDE N3-ACETYLTRANSFERASE"/>
    <property type="match status" value="1"/>
</dbReference>
<accession>A0ABW3RRM9</accession>
<comment type="caution">
    <text evidence="5">The sequence shown here is derived from an EMBL/GenBank/DDBJ whole genome shotgun (WGS) entry which is preliminary data.</text>
</comment>